<dbReference type="RefSeq" id="WP_308490026.1">
    <property type="nucleotide sequence ID" value="NZ_BMEP01000009.1"/>
</dbReference>
<dbReference type="Proteomes" id="UP000198379">
    <property type="component" value="Unassembled WGS sequence"/>
</dbReference>
<gene>
    <name evidence="2" type="ORF">SAMN06265376_108124</name>
</gene>
<keyword evidence="2" id="KW-0560">Oxidoreductase</keyword>
<dbReference type="GO" id="GO:0005506">
    <property type="term" value="F:iron ion binding"/>
    <property type="evidence" value="ECO:0007669"/>
    <property type="project" value="UniProtKB-ARBA"/>
</dbReference>
<proteinExistence type="predicted"/>
<evidence type="ECO:0000313" key="3">
    <source>
        <dbReference type="Proteomes" id="UP000198379"/>
    </source>
</evidence>
<dbReference type="SUPFAM" id="SSF51197">
    <property type="entry name" value="Clavaminate synthase-like"/>
    <property type="match status" value="1"/>
</dbReference>
<organism evidence="2 3">
    <name type="scientific">Dokdonia pacifica</name>
    <dbReference type="NCBI Taxonomy" id="1627892"/>
    <lineage>
        <taxon>Bacteria</taxon>
        <taxon>Pseudomonadati</taxon>
        <taxon>Bacteroidota</taxon>
        <taxon>Flavobacteriia</taxon>
        <taxon>Flavobacteriales</taxon>
        <taxon>Flavobacteriaceae</taxon>
        <taxon>Dokdonia</taxon>
    </lineage>
</organism>
<dbReference type="GO" id="GO:0016706">
    <property type="term" value="F:2-oxoglutarate-dependent dioxygenase activity"/>
    <property type="evidence" value="ECO:0007669"/>
    <property type="project" value="UniProtKB-ARBA"/>
</dbReference>
<dbReference type="InterPro" id="IPR008775">
    <property type="entry name" value="Phytyl_CoA_dOase-like"/>
</dbReference>
<dbReference type="EMBL" id="FZNY01000008">
    <property type="protein sequence ID" value="SNS22107.1"/>
    <property type="molecule type" value="Genomic_DNA"/>
</dbReference>
<sequence>MNIHHLAHTLEKQGYFILDDVYSISEIQQITTHVDQASQNSEGFLKTNDLFAVRQLLKNIPKLKEVLFNTHLISLLSTIYKTKYFLTKAIYFDKPPTSNWFVPYHQDLSISVNQKIDTPNYKNWTYKKGQYGVQPPLKVLENSTAIRIHLDDTTLENGALKVIPTSHSKGIIRTDLKDWDINTEKIGNVKKGGAMLMKPLTLHASNRTTNGKRRRVIHLEFCDQKLESPLEWLEYHSL</sequence>
<reference evidence="2 3" key="1">
    <citation type="submission" date="2017-06" db="EMBL/GenBank/DDBJ databases">
        <authorList>
            <person name="Kim H.J."/>
            <person name="Triplett B.A."/>
        </authorList>
    </citation>
    <scope>NUCLEOTIDE SEQUENCE [LARGE SCALE GENOMIC DNA]</scope>
    <source>
        <strain evidence="2 3">DSM 25597</strain>
    </source>
</reference>
<dbReference type="PANTHER" id="PTHR20883:SF48">
    <property type="entry name" value="ECTOINE DIOXYGENASE"/>
    <property type="match status" value="1"/>
</dbReference>
<dbReference type="PANTHER" id="PTHR20883">
    <property type="entry name" value="PHYTANOYL-COA DIOXYGENASE DOMAIN CONTAINING 1"/>
    <property type="match status" value="1"/>
</dbReference>
<evidence type="ECO:0000256" key="1">
    <source>
        <dbReference type="ARBA" id="ARBA00001954"/>
    </source>
</evidence>
<dbReference type="Gene3D" id="2.60.120.620">
    <property type="entry name" value="q2cbj1_9rhob like domain"/>
    <property type="match status" value="1"/>
</dbReference>
<protein>
    <submittedName>
        <fullName evidence="2">Phytanoyl-CoA dioxygenase (PhyH)</fullName>
    </submittedName>
</protein>
<dbReference type="Pfam" id="PF05721">
    <property type="entry name" value="PhyH"/>
    <property type="match status" value="1"/>
</dbReference>
<keyword evidence="3" id="KW-1185">Reference proteome</keyword>
<comment type="cofactor">
    <cofactor evidence="1">
        <name>Fe(2+)</name>
        <dbReference type="ChEBI" id="CHEBI:29033"/>
    </cofactor>
</comment>
<evidence type="ECO:0000313" key="2">
    <source>
        <dbReference type="EMBL" id="SNS22107.1"/>
    </source>
</evidence>
<dbReference type="AlphaFoldDB" id="A0A239CPT5"/>
<keyword evidence="2" id="KW-0223">Dioxygenase</keyword>
<name>A0A239CPT5_9FLAO</name>
<accession>A0A239CPT5</accession>